<proteinExistence type="predicted"/>
<organism evidence="1 2">
    <name type="scientific">Theobroma cacao</name>
    <name type="common">Cacao</name>
    <name type="synonym">Cocoa</name>
    <dbReference type="NCBI Taxonomy" id="3641"/>
    <lineage>
        <taxon>Eukaryota</taxon>
        <taxon>Viridiplantae</taxon>
        <taxon>Streptophyta</taxon>
        <taxon>Embryophyta</taxon>
        <taxon>Tracheophyta</taxon>
        <taxon>Spermatophyta</taxon>
        <taxon>Magnoliopsida</taxon>
        <taxon>eudicotyledons</taxon>
        <taxon>Gunneridae</taxon>
        <taxon>Pentapetalae</taxon>
        <taxon>rosids</taxon>
        <taxon>malvids</taxon>
        <taxon>Malvales</taxon>
        <taxon>Malvaceae</taxon>
        <taxon>Byttnerioideae</taxon>
        <taxon>Theobroma</taxon>
    </lineage>
</organism>
<dbReference type="Proteomes" id="UP000026915">
    <property type="component" value="Chromosome 7"/>
</dbReference>
<protein>
    <submittedName>
        <fullName evidence="1">Uncharacterized protein</fullName>
    </submittedName>
</protein>
<evidence type="ECO:0000313" key="2">
    <source>
        <dbReference type="Proteomes" id="UP000026915"/>
    </source>
</evidence>
<dbReference type="InParanoid" id="A0A061FAW6"/>
<sequence length="80" mass="9077">MNIMEQSKSCPIREVNGLALCSKLLFLLMFESEFKAMQGQNIPCFFDLRFGGEQICDESPTAMMEGAVDVEKFILGRMFI</sequence>
<keyword evidence="2" id="KW-1185">Reference proteome</keyword>
<gene>
    <name evidence="1" type="ORF">TCM_033194</name>
</gene>
<dbReference type="Gramene" id="EOY14048">
    <property type="protein sequence ID" value="EOY14048"/>
    <property type="gene ID" value="TCM_033194"/>
</dbReference>
<name>A0A061FAW6_THECC</name>
<evidence type="ECO:0000313" key="1">
    <source>
        <dbReference type="EMBL" id="EOY14048.1"/>
    </source>
</evidence>
<accession>A0A061FAW6</accession>
<dbReference type="AlphaFoldDB" id="A0A061FAW6"/>
<reference evidence="1 2" key="1">
    <citation type="journal article" date="2013" name="Genome Biol.">
        <title>The genome sequence of the most widely cultivated cacao type and its use to identify candidate genes regulating pod color.</title>
        <authorList>
            <person name="Motamayor J.C."/>
            <person name="Mockaitis K."/>
            <person name="Schmutz J."/>
            <person name="Haiminen N."/>
            <person name="Iii D.L."/>
            <person name="Cornejo O."/>
            <person name="Findley S.D."/>
            <person name="Zheng P."/>
            <person name="Utro F."/>
            <person name="Royaert S."/>
            <person name="Saski C."/>
            <person name="Jenkins J."/>
            <person name="Podicheti R."/>
            <person name="Zhao M."/>
            <person name="Scheffler B.E."/>
            <person name="Stack J.C."/>
            <person name="Feltus F.A."/>
            <person name="Mustiga G.M."/>
            <person name="Amores F."/>
            <person name="Phillips W."/>
            <person name="Marelli J.P."/>
            <person name="May G.D."/>
            <person name="Shapiro H."/>
            <person name="Ma J."/>
            <person name="Bustamante C.D."/>
            <person name="Schnell R.J."/>
            <person name="Main D."/>
            <person name="Gilbert D."/>
            <person name="Parida L."/>
            <person name="Kuhn D.N."/>
        </authorList>
    </citation>
    <scope>NUCLEOTIDE SEQUENCE [LARGE SCALE GENOMIC DNA]</scope>
    <source>
        <strain evidence="2">cv. Matina 1-6</strain>
    </source>
</reference>
<dbReference type="HOGENOM" id="CLU_2594639_0_0_1"/>
<dbReference type="EMBL" id="CM001885">
    <property type="protein sequence ID" value="EOY14048.1"/>
    <property type="molecule type" value="Genomic_DNA"/>
</dbReference>